<dbReference type="EMBL" id="CAJOBS010003406">
    <property type="protein sequence ID" value="CAF4855229.1"/>
    <property type="molecule type" value="Genomic_DNA"/>
</dbReference>
<gene>
    <name evidence="4" type="ORF">TOA249_LOCUS27225</name>
</gene>
<dbReference type="InterPro" id="IPR046700">
    <property type="entry name" value="DUF6570"/>
</dbReference>
<feature type="domain" description="Helitron helicase-like" evidence="2">
    <location>
        <begin position="426"/>
        <end position="638"/>
    </location>
</feature>
<evidence type="ECO:0000259" key="2">
    <source>
        <dbReference type="Pfam" id="PF14214"/>
    </source>
</evidence>
<dbReference type="Proteomes" id="UP000663838">
    <property type="component" value="Unassembled WGS sequence"/>
</dbReference>
<evidence type="ECO:0008006" key="6">
    <source>
        <dbReference type="Google" id="ProtNLM"/>
    </source>
</evidence>
<feature type="compositionally biased region" description="Polar residues" evidence="1">
    <location>
        <begin position="134"/>
        <end position="149"/>
    </location>
</feature>
<evidence type="ECO:0000256" key="1">
    <source>
        <dbReference type="SAM" id="MobiDB-lite"/>
    </source>
</evidence>
<reference evidence="4" key="1">
    <citation type="submission" date="2021-02" db="EMBL/GenBank/DDBJ databases">
        <authorList>
            <person name="Nowell W R."/>
        </authorList>
    </citation>
    <scope>NUCLEOTIDE SEQUENCE</scope>
</reference>
<proteinExistence type="predicted"/>
<dbReference type="Pfam" id="PF14214">
    <property type="entry name" value="Helitron_like_N"/>
    <property type="match status" value="1"/>
</dbReference>
<dbReference type="AlphaFoldDB" id="A0A821SBJ7"/>
<comment type="caution">
    <text evidence="4">The sequence shown here is derived from an EMBL/GenBank/DDBJ whole genome shotgun (WGS) entry which is preliminary data.</text>
</comment>
<organism evidence="4 5">
    <name type="scientific">Rotaria socialis</name>
    <dbReference type="NCBI Taxonomy" id="392032"/>
    <lineage>
        <taxon>Eukaryota</taxon>
        <taxon>Metazoa</taxon>
        <taxon>Spiralia</taxon>
        <taxon>Gnathifera</taxon>
        <taxon>Rotifera</taxon>
        <taxon>Eurotatoria</taxon>
        <taxon>Bdelloidea</taxon>
        <taxon>Philodinida</taxon>
        <taxon>Philodinidae</taxon>
        <taxon>Rotaria</taxon>
    </lineage>
</organism>
<evidence type="ECO:0000259" key="3">
    <source>
        <dbReference type="Pfam" id="PF20209"/>
    </source>
</evidence>
<protein>
    <recommendedName>
        <fullName evidence="6">Helitron helicase-like domain-containing protein</fullName>
    </recommendedName>
</protein>
<feature type="region of interest" description="Disordered" evidence="1">
    <location>
        <begin position="119"/>
        <end position="159"/>
    </location>
</feature>
<name>A0A821SBJ7_9BILA</name>
<dbReference type="InterPro" id="IPR025476">
    <property type="entry name" value="Helitron_helicase-like"/>
</dbReference>
<sequence>MVLSRTCTWCQKLIDSLNVQCGGTFCCVACNIYHELYIRIMNVIGIMDHSNYKLDISKEWIDLFEFLFKSYYYSNNIVYLLSERDNMGSLLKLRVLQFNHSLTRVVVMIDYVQFEKYNNRNPKPSQKKKKNRNSKPSEQNKGNQYSKPSAKTRHMHTLKKQEKENNIITRELESINYQSPTEECLERSEIYDFLQQRKCTEFKPSNNCLHCPYAHHKNKIEVVCIPEDLILGFIEQLAITLVHIYTSIILIRGRQAALKGQIVYFSADTNSIVNDLLPFPKCYEFLAVVQEKSHKNNEFGTTVTYSFRPIQVLKALIYLKQHNHLYFNKTLMTIEQIEDMFQCRRETIIPIRIIDNYAYNNSTVITPVINSSEILCGPKRVMTCAENATWEIEPYLEEKSFPCLYPNGKHGEADPERPISIDLREYYKQRLKSCDNRWQKDPTWIFRALNILQRQDLCKSVNYHAKRKYVDGKMCYLIYAGKYRLLIIKIIYLLHNEINAVYLNMLDKGMVIRGSAAFWAKARRHLRSMYATLGKPFIFLSDNLQDDVEFLTNIDSDKFGSPCNPNWEAIDSLPDNEYLMIVNENAALVARMCKRRIAGFGEYINNKTYPFLIDYVVCHYFLKVEFQRDGLPHLHVLLWVENPPSIESNEGRQIILEFVDKFLIAELPDRDKELHLYKLVRKYRLHKHTFTCSKNKAAFRIRRGKSSLTSEEKLEVQQTPHSTNNMNRINEDEIYEKVDADHNPDVTQTKVEKREFFERARCRFGKPEPLAAETHFRMHNEAKILTRGDRDIIMKRTTQESRRIIPYNLNLLKTFKCNHDIQIVTDS</sequence>
<feature type="domain" description="DUF6570" evidence="3">
    <location>
        <begin position="217"/>
        <end position="327"/>
    </location>
</feature>
<dbReference type="Pfam" id="PF20209">
    <property type="entry name" value="DUF6570"/>
    <property type="match status" value="1"/>
</dbReference>
<evidence type="ECO:0000313" key="4">
    <source>
        <dbReference type="EMBL" id="CAF4855229.1"/>
    </source>
</evidence>
<evidence type="ECO:0000313" key="5">
    <source>
        <dbReference type="Proteomes" id="UP000663838"/>
    </source>
</evidence>
<accession>A0A821SBJ7</accession>